<name>A0AA86W456_9FABA</name>
<dbReference type="Gramene" id="rna-AYBTSS11_LOCUS30395">
    <property type="protein sequence ID" value="CAJ1978207.1"/>
    <property type="gene ID" value="gene-AYBTSS11_LOCUS30395"/>
</dbReference>
<evidence type="ECO:0000256" key="2">
    <source>
        <dbReference type="SAM" id="Phobius"/>
    </source>
</evidence>
<dbReference type="AlphaFoldDB" id="A0AA86W456"/>
<evidence type="ECO:0000313" key="4">
    <source>
        <dbReference type="Proteomes" id="UP001189624"/>
    </source>
</evidence>
<feature type="region of interest" description="Disordered" evidence="1">
    <location>
        <begin position="24"/>
        <end position="67"/>
    </location>
</feature>
<sequence>MQALISVEGLEREVLVGRQNRANGVYKPKRKGPCQRDLPWTRRNARKKGKRDVKRNEVNDTTPDRPEREEVATISLFRYMLSLVTNSDVTVNKKEREGEVRVREEKKGCQGRKKIEVKESKKRNYRDDMKVLSCESEDVQQPRRKVAPNLPSPTPGSLHFHFLCKAITEAHQPLFNPTNHLLPPAVPGRLSVLEQIAMKGHSKQVDKSTFSSIISPPDNIDEVVGLVGSIKENFNRLISCYAPWIKHRCEQILSLNSSLIFSIVLAAFSHMGLFPTAVMSHCASSTVLSFLGLRKIRRIDKDWYHPFCLVNGVDIGYGQSPITRIGIREPSRCV</sequence>
<reference evidence="3" key="1">
    <citation type="submission" date="2023-10" db="EMBL/GenBank/DDBJ databases">
        <authorList>
            <person name="Domelevo Entfellner J.-B."/>
        </authorList>
    </citation>
    <scope>NUCLEOTIDE SEQUENCE</scope>
</reference>
<keyword evidence="2" id="KW-0472">Membrane</keyword>
<protein>
    <submittedName>
        <fullName evidence="3">Uncharacterized protein</fullName>
    </submittedName>
</protein>
<evidence type="ECO:0000256" key="1">
    <source>
        <dbReference type="SAM" id="MobiDB-lite"/>
    </source>
</evidence>
<keyword evidence="2" id="KW-1133">Transmembrane helix</keyword>
<proteinExistence type="predicted"/>
<organism evidence="3 4">
    <name type="scientific">Sphenostylis stenocarpa</name>
    <dbReference type="NCBI Taxonomy" id="92480"/>
    <lineage>
        <taxon>Eukaryota</taxon>
        <taxon>Viridiplantae</taxon>
        <taxon>Streptophyta</taxon>
        <taxon>Embryophyta</taxon>
        <taxon>Tracheophyta</taxon>
        <taxon>Spermatophyta</taxon>
        <taxon>Magnoliopsida</taxon>
        <taxon>eudicotyledons</taxon>
        <taxon>Gunneridae</taxon>
        <taxon>Pentapetalae</taxon>
        <taxon>rosids</taxon>
        <taxon>fabids</taxon>
        <taxon>Fabales</taxon>
        <taxon>Fabaceae</taxon>
        <taxon>Papilionoideae</taxon>
        <taxon>50 kb inversion clade</taxon>
        <taxon>NPAAA clade</taxon>
        <taxon>indigoferoid/millettioid clade</taxon>
        <taxon>Phaseoleae</taxon>
        <taxon>Sphenostylis</taxon>
    </lineage>
</organism>
<feature type="transmembrane region" description="Helical" evidence="2">
    <location>
        <begin position="274"/>
        <end position="293"/>
    </location>
</feature>
<gene>
    <name evidence="3" type="ORF">AYBTSS11_LOCUS30395</name>
</gene>
<dbReference type="EMBL" id="OY731408">
    <property type="protein sequence ID" value="CAJ1978207.1"/>
    <property type="molecule type" value="Genomic_DNA"/>
</dbReference>
<keyword evidence="2" id="KW-0812">Transmembrane</keyword>
<feature type="compositionally biased region" description="Basic residues" evidence="1">
    <location>
        <begin position="43"/>
        <end position="53"/>
    </location>
</feature>
<evidence type="ECO:0000313" key="3">
    <source>
        <dbReference type="EMBL" id="CAJ1978207.1"/>
    </source>
</evidence>
<accession>A0AA86W456</accession>
<keyword evidence="4" id="KW-1185">Reference proteome</keyword>
<feature type="compositionally biased region" description="Basic and acidic residues" evidence="1">
    <location>
        <begin position="54"/>
        <end position="67"/>
    </location>
</feature>
<dbReference type="Proteomes" id="UP001189624">
    <property type="component" value="Chromosome 11"/>
</dbReference>